<evidence type="ECO:0000256" key="3">
    <source>
        <dbReference type="ARBA" id="ARBA00022517"/>
    </source>
</evidence>
<evidence type="ECO:0000256" key="7">
    <source>
        <dbReference type="HAMAP-Rule" id="MF_00367"/>
    </source>
</evidence>
<reference evidence="12" key="1">
    <citation type="submission" date="2020-10" db="EMBL/GenBank/DDBJ databases">
        <authorList>
            <person name="Gilroy R."/>
        </authorList>
    </citation>
    <scope>NUCLEOTIDE SEQUENCE</scope>
    <source>
        <strain evidence="12">D3-1215</strain>
    </source>
</reference>
<dbReference type="Proteomes" id="UP000823637">
    <property type="component" value="Unassembled WGS sequence"/>
</dbReference>
<dbReference type="Pfam" id="PF07650">
    <property type="entry name" value="KH_2"/>
    <property type="match status" value="1"/>
</dbReference>
<comment type="subunit">
    <text evidence="7">Monomer.</text>
</comment>
<evidence type="ECO:0000256" key="1">
    <source>
        <dbReference type="ARBA" id="ARBA00007921"/>
    </source>
</evidence>
<feature type="region of interest" description="G4" evidence="8">
    <location>
        <begin position="119"/>
        <end position="122"/>
    </location>
</feature>
<evidence type="ECO:0000256" key="5">
    <source>
        <dbReference type="ARBA" id="ARBA00022884"/>
    </source>
</evidence>
<feature type="region of interest" description="G1" evidence="8">
    <location>
        <begin position="11"/>
        <end position="18"/>
    </location>
</feature>
<organism evidence="12 13">
    <name type="scientific">Candidatus Enterocola intestinipullorum</name>
    <dbReference type="NCBI Taxonomy" id="2840783"/>
    <lineage>
        <taxon>Bacteria</taxon>
        <taxon>Pseudomonadati</taxon>
        <taxon>Bacteroidota</taxon>
        <taxon>Bacteroidia</taxon>
        <taxon>Bacteroidales</taxon>
        <taxon>Candidatus Enterocola</taxon>
    </lineage>
</organism>
<dbReference type="AlphaFoldDB" id="A0A9D9EFA4"/>
<dbReference type="PROSITE" id="PS51713">
    <property type="entry name" value="G_ERA"/>
    <property type="match status" value="1"/>
</dbReference>
<keyword evidence="3 7" id="KW-0690">Ribosome biogenesis</keyword>
<evidence type="ECO:0000313" key="13">
    <source>
        <dbReference type="Proteomes" id="UP000823637"/>
    </source>
</evidence>
<keyword evidence="7" id="KW-0963">Cytoplasm</keyword>
<feature type="region of interest" description="G5" evidence="8">
    <location>
        <begin position="149"/>
        <end position="151"/>
    </location>
</feature>
<dbReference type="GO" id="GO:0003924">
    <property type="term" value="F:GTPase activity"/>
    <property type="evidence" value="ECO:0007669"/>
    <property type="project" value="UniProtKB-UniRule"/>
</dbReference>
<name>A0A9D9EFA4_9BACT</name>
<evidence type="ECO:0000259" key="11">
    <source>
        <dbReference type="PROSITE" id="PS51713"/>
    </source>
</evidence>
<dbReference type="Gene3D" id="3.40.50.300">
    <property type="entry name" value="P-loop containing nucleotide triphosphate hydrolases"/>
    <property type="match status" value="1"/>
</dbReference>
<evidence type="ECO:0000256" key="8">
    <source>
        <dbReference type="PROSITE-ProRule" id="PRU01050"/>
    </source>
</evidence>
<dbReference type="InterPro" id="IPR015946">
    <property type="entry name" value="KH_dom-like_a/b"/>
</dbReference>
<evidence type="ECO:0000256" key="6">
    <source>
        <dbReference type="ARBA" id="ARBA00023134"/>
    </source>
</evidence>
<dbReference type="HAMAP" id="MF_00367">
    <property type="entry name" value="GTPase_Era"/>
    <property type="match status" value="1"/>
</dbReference>
<comment type="function">
    <text evidence="7">An essential GTPase that binds both GDP and GTP, with rapid nucleotide exchange. Plays a role in 16S rRNA processing and 30S ribosomal subunit biogenesis and possibly also in cell cycle regulation and energy metabolism.</text>
</comment>
<reference evidence="12" key="2">
    <citation type="journal article" date="2021" name="PeerJ">
        <title>Extensive microbial diversity within the chicken gut microbiome revealed by metagenomics and culture.</title>
        <authorList>
            <person name="Gilroy R."/>
            <person name="Ravi A."/>
            <person name="Getino M."/>
            <person name="Pursley I."/>
            <person name="Horton D.L."/>
            <person name="Alikhan N.F."/>
            <person name="Baker D."/>
            <person name="Gharbi K."/>
            <person name="Hall N."/>
            <person name="Watson M."/>
            <person name="Adriaenssens E.M."/>
            <person name="Foster-Nyarko E."/>
            <person name="Jarju S."/>
            <person name="Secka A."/>
            <person name="Antonio M."/>
            <person name="Oren A."/>
            <person name="Chaudhuri R.R."/>
            <person name="La Ragione R."/>
            <person name="Hildebrand F."/>
            <person name="Pallen M.J."/>
        </authorList>
    </citation>
    <scope>NUCLEOTIDE SEQUENCE</scope>
    <source>
        <strain evidence="12">D3-1215</strain>
    </source>
</reference>
<dbReference type="EMBL" id="JADIMR010000036">
    <property type="protein sequence ID" value="MBO8446629.1"/>
    <property type="molecule type" value="Genomic_DNA"/>
</dbReference>
<gene>
    <name evidence="7 12" type="primary">era</name>
    <name evidence="12" type="ORF">IAC32_02655</name>
</gene>
<dbReference type="GO" id="GO:0005829">
    <property type="term" value="C:cytosol"/>
    <property type="evidence" value="ECO:0007669"/>
    <property type="project" value="TreeGrafter"/>
</dbReference>
<keyword evidence="7" id="KW-0699">rRNA-binding</keyword>
<dbReference type="InterPro" id="IPR005225">
    <property type="entry name" value="Small_GTP-bd"/>
</dbReference>
<feature type="domain" description="Era-type G" evidence="11">
    <location>
        <begin position="3"/>
        <end position="170"/>
    </location>
</feature>
<dbReference type="Pfam" id="PF01926">
    <property type="entry name" value="MMR_HSR1"/>
    <property type="match status" value="1"/>
</dbReference>
<dbReference type="GO" id="GO:0005525">
    <property type="term" value="F:GTP binding"/>
    <property type="evidence" value="ECO:0007669"/>
    <property type="project" value="UniProtKB-UniRule"/>
</dbReference>
<comment type="subcellular location">
    <subcellularLocation>
        <location evidence="7">Cytoplasm</location>
    </subcellularLocation>
    <subcellularLocation>
        <location evidence="7">Cell membrane</location>
        <topology evidence="7">Peripheral membrane protein</topology>
    </subcellularLocation>
</comment>
<feature type="region of interest" description="G3" evidence="8">
    <location>
        <begin position="58"/>
        <end position="61"/>
    </location>
</feature>
<evidence type="ECO:0000256" key="9">
    <source>
        <dbReference type="RuleBase" id="RU003761"/>
    </source>
</evidence>
<evidence type="ECO:0000313" key="12">
    <source>
        <dbReference type="EMBL" id="MBO8446629.1"/>
    </source>
</evidence>
<comment type="caution">
    <text evidence="12">The sequence shown here is derived from an EMBL/GenBank/DDBJ whole genome shotgun (WGS) entry which is preliminary data.</text>
</comment>
<keyword evidence="5 7" id="KW-0694">RNA-binding</keyword>
<dbReference type="NCBIfam" id="TIGR00231">
    <property type="entry name" value="small_GTP"/>
    <property type="match status" value="1"/>
</dbReference>
<feature type="binding site" evidence="7">
    <location>
        <begin position="58"/>
        <end position="62"/>
    </location>
    <ligand>
        <name>GTP</name>
        <dbReference type="ChEBI" id="CHEBI:37565"/>
    </ligand>
</feature>
<dbReference type="NCBIfam" id="NF000908">
    <property type="entry name" value="PRK00089.1"/>
    <property type="match status" value="1"/>
</dbReference>
<dbReference type="InterPro" id="IPR009019">
    <property type="entry name" value="KH_sf_prok-type"/>
</dbReference>
<keyword evidence="7" id="KW-1003">Cell membrane</keyword>
<feature type="domain" description="KH type-2" evidence="10">
    <location>
        <begin position="193"/>
        <end position="277"/>
    </location>
</feature>
<dbReference type="GO" id="GO:0043024">
    <property type="term" value="F:ribosomal small subunit binding"/>
    <property type="evidence" value="ECO:0007669"/>
    <property type="project" value="TreeGrafter"/>
</dbReference>
<dbReference type="Gene3D" id="3.30.300.20">
    <property type="match status" value="1"/>
</dbReference>
<dbReference type="CDD" id="cd04163">
    <property type="entry name" value="Era"/>
    <property type="match status" value="1"/>
</dbReference>
<comment type="similarity">
    <text evidence="1 7 8 9">Belongs to the TRAFAC class TrmE-Era-EngA-EngB-Septin-like GTPase superfamily. Era GTPase family.</text>
</comment>
<feature type="binding site" evidence="7">
    <location>
        <begin position="119"/>
        <end position="122"/>
    </location>
    <ligand>
        <name>GTP</name>
        <dbReference type="ChEBI" id="CHEBI:37565"/>
    </ligand>
</feature>
<evidence type="ECO:0000256" key="2">
    <source>
        <dbReference type="ARBA" id="ARBA00020484"/>
    </source>
</evidence>
<dbReference type="PROSITE" id="PS50823">
    <property type="entry name" value="KH_TYPE_2"/>
    <property type="match status" value="1"/>
</dbReference>
<dbReference type="InterPro" id="IPR027417">
    <property type="entry name" value="P-loop_NTPase"/>
</dbReference>
<dbReference type="NCBIfam" id="TIGR00436">
    <property type="entry name" value="era"/>
    <property type="match status" value="1"/>
</dbReference>
<dbReference type="InterPro" id="IPR004044">
    <property type="entry name" value="KH_dom_type_2"/>
</dbReference>
<accession>A0A9D9EFA4</accession>
<proteinExistence type="inferred from homology"/>
<dbReference type="CDD" id="cd22534">
    <property type="entry name" value="KH-II_Era"/>
    <property type="match status" value="1"/>
</dbReference>
<feature type="region of interest" description="G2" evidence="8">
    <location>
        <begin position="37"/>
        <end position="41"/>
    </location>
</feature>
<dbReference type="GO" id="GO:0005886">
    <property type="term" value="C:plasma membrane"/>
    <property type="evidence" value="ECO:0007669"/>
    <property type="project" value="UniProtKB-SubCell"/>
</dbReference>
<dbReference type="FunFam" id="3.30.300.20:FF:000003">
    <property type="entry name" value="GTPase Era"/>
    <property type="match status" value="1"/>
</dbReference>
<dbReference type="GO" id="GO:0070181">
    <property type="term" value="F:small ribosomal subunit rRNA binding"/>
    <property type="evidence" value="ECO:0007669"/>
    <property type="project" value="UniProtKB-UniRule"/>
</dbReference>
<keyword evidence="7" id="KW-0472">Membrane</keyword>
<dbReference type="GO" id="GO:0000028">
    <property type="term" value="P:ribosomal small subunit assembly"/>
    <property type="evidence" value="ECO:0007669"/>
    <property type="project" value="TreeGrafter"/>
</dbReference>
<dbReference type="InterPro" id="IPR005662">
    <property type="entry name" value="GTPase_Era-like"/>
</dbReference>
<evidence type="ECO:0000256" key="4">
    <source>
        <dbReference type="ARBA" id="ARBA00022741"/>
    </source>
</evidence>
<dbReference type="SUPFAM" id="SSF52540">
    <property type="entry name" value="P-loop containing nucleoside triphosphate hydrolases"/>
    <property type="match status" value="1"/>
</dbReference>
<keyword evidence="4 7" id="KW-0547">Nucleotide-binding</keyword>
<keyword evidence="6 7" id="KW-0342">GTP-binding</keyword>
<dbReference type="SUPFAM" id="SSF54814">
    <property type="entry name" value="Prokaryotic type KH domain (KH-domain type II)"/>
    <property type="match status" value="1"/>
</dbReference>
<dbReference type="InterPro" id="IPR006073">
    <property type="entry name" value="GTP-bd"/>
</dbReference>
<sequence length="293" mass="33233">MFKAGFVNIVGNPNVGKSTLMNALVGERISIITSKSQTTRHRIMGIVNGDDFQIVYSDTPGVIKPHYRLQESMLGASQSALTDADLILYVTDTVESMGKNADFIEQTKKTGVPIFLIINKIDLLSSQEDLENLVARWKEILPQAKIYPVCAIEKFNLDNLLQGIVDSLPENPPYFDKDALTDRPERFFVTEIIREKILTTYDKEIPYSVEVVVEQFKEEKNLIRINATIIVERESQKAIIIGKGGEKIKKVGSLARIEIETFLGKKVFLELFVKVEKDWRNKDKKLKSFGYTL</sequence>
<feature type="binding site" evidence="7">
    <location>
        <begin position="11"/>
        <end position="18"/>
    </location>
    <ligand>
        <name>GTP</name>
        <dbReference type="ChEBI" id="CHEBI:37565"/>
    </ligand>
</feature>
<protein>
    <recommendedName>
        <fullName evidence="2 7">GTPase Era</fullName>
    </recommendedName>
</protein>
<evidence type="ECO:0000259" key="10">
    <source>
        <dbReference type="PROSITE" id="PS50823"/>
    </source>
</evidence>
<dbReference type="PANTHER" id="PTHR42698">
    <property type="entry name" value="GTPASE ERA"/>
    <property type="match status" value="1"/>
</dbReference>
<dbReference type="InterPro" id="IPR030388">
    <property type="entry name" value="G_ERA_dom"/>
</dbReference>
<dbReference type="PANTHER" id="PTHR42698:SF1">
    <property type="entry name" value="GTPASE ERA, MITOCHONDRIAL"/>
    <property type="match status" value="1"/>
</dbReference>